<dbReference type="Proteomes" id="UP000063991">
    <property type="component" value="Chromosome"/>
</dbReference>
<gene>
    <name evidence="2" type="ORF">AVL55_11090</name>
</gene>
<evidence type="ECO:0000313" key="3">
    <source>
        <dbReference type="Proteomes" id="UP000063991"/>
    </source>
</evidence>
<dbReference type="AlphaFoldDB" id="A0A126Q064"/>
<keyword evidence="1" id="KW-0812">Transmembrane</keyword>
<reference evidence="2 3" key="1">
    <citation type="submission" date="2015-12" db="EMBL/GenBank/DDBJ databases">
        <authorList>
            <person name="Shamseldin A."/>
            <person name="Moawad H."/>
            <person name="Abd El-Rahim W.M."/>
            <person name="Sadowsky M.J."/>
        </authorList>
    </citation>
    <scope>NUCLEOTIDE SEQUENCE [LARGE SCALE GENOMIC DNA]</scope>
    <source>
        <strain evidence="2 3">D7</strain>
    </source>
</reference>
<sequence length="99" mass="11756">MKSEDDIWVSIRKVGLMFGIISLFLLLYLFTQFYELYKLYDYYHFDLSNQNIVDRFKYRAAPIHEKIGKTLLFLFVTGSMTYYFLKKGEAVAKILSKKG</sequence>
<dbReference type="EMBL" id="CP014323">
    <property type="protein sequence ID" value="AMJ98664.1"/>
    <property type="molecule type" value="Genomic_DNA"/>
</dbReference>
<proteinExistence type="predicted"/>
<keyword evidence="1" id="KW-1133">Transmembrane helix</keyword>
<evidence type="ECO:0000313" key="2">
    <source>
        <dbReference type="EMBL" id="AMJ98664.1"/>
    </source>
</evidence>
<evidence type="ECO:0000256" key="1">
    <source>
        <dbReference type="SAM" id="Phobius"/>
    </source>
</evidence>
<accession>A0A126Q064</accession>
<name>A0A126Q064_ALTMA</name>
<dbReference type="RefSeq" id="WP_061095171.1">
    <property type="nucleotide sequence ID" value="NZ_CP014323.1"/>
</dbReference>
<feature type="transmembrane region" description="Helical" evidence="1">
    <location>
        <begin position="67"/>
        <end position="85"/>
    </location>
</feature>
<protein>
    <submittedName>
        <fullName evidence="2">Uncharacterized protein</fullName>
    </submittedName>
</protein>
<feature type="transmembrane region" description="Helical" evidence="1">
    <location>
        <begin position="14"/>
        <end position="34"/>
    </location>
</feature>
<keyword evidence="1" id="KW-0472">Membrane</keyword>
<organism evidence="2 3">
    <name type="scientific">Alteromonas macleodii</name>
    <name type="common">Pseudoalteromonas macleodii</name>
    <dbReference type="NCBI Taxonomy" id="28108"/>
    <lineage>
        <taxon>Bacteria</taxon>
        <taxon>Pseudomonadati</taxon>
        <taxon>Pseudomonadota</taxon>
        <taxon>Gammaproteobacteria</taxon>
        <taxon>Alteromonadales</taxon>
        <taxon>Alteromonadaceae</taxon>
        <taxon>Alteromonas/Salinimonas group</taxon>
        <taxon>Alteromonas</taxon>
    </lineage>
</organism>